<organism evidence="2 3">
    <name type="scientific">Seminavis robusta</name>
    <dbReference type="NCBI Taxonomy" id="568900"/>
    <lineage>
        <taxon>Eukaryota</taxon>
        <taxon>Sar</taxon>
        <taxon>Stramenopiles</taxon>
        <taxon>Ochrophyta</taxon>
        <taxon>Bacillariophyta</taxon>
        <taxon>Bacillariophyceae</taxon>
        <taxon>Bacillariophycidae</taxon>
        <taxon>Naviculales</taxon>
        <taxon>Naviculaceae</taxon>
        <taxon>Seminavis</taxon>
    </lineage>
</organism>
<feature type="region of interest" description="Disordered" evidence="1">
    <location>
        <begin position="89"/>
        <end position="121"/>
    </location>
</feature>
<evidence type="ECO:0000313" key="3">
    <source>
        <dbReference type="Proteomes" id="UP001153069"/>
    </source>
</evidence>
<accession>A0A9N8E2I3</accession>
<proteinExistence type="predicted"/>
<gene>
    <name evidence="2" type="ORF">SEMRO_479_G151230.1</name>
</gene>
<sequence>MFRGANNLSGVSEDRLESLKRQFSEEGDTGNGLSLSLQDQYNEHEAEQQAAKRQRGMMAPEFNAGAMGVMNAMNASAMGGNLPNGVGGAAPQANGALPGDGTNNDDAATPHGESSASAPGMNAMMNPALMGANGGMMGMNGMNNMMGSPMGAPNMNMMGAQQMQNMMGAQQQMQNMMGAQMMGAGQMMPGMNHMAGAAGPAAAMNQMNMAQQMNMAARAGMLGGMPGAPGGMDDLTALYLNADAFQDPRTMGLLASQRGGLGLAAMQGSMGGFLPGAMGAADYSLLGGNPYAGLAAGFNPAAAGAPGSAGAAAMGLPGRRAQLMALMDMENELQQQQQEASKNGTAGGGGFPGAAGPNGQDGGWAAAQRNPNAAAAVAPGRREDPNGMDQTQSAPTQIPEPPMDIPTFSTASTPSHLPLPPVIEEGAAAHYSQRSHIPLGIDEDNNWLTEFQCFIRFDLIEVVQASRHVDQMNKNGGGGNNGGNGNGETFQQVGVRCRYCAHLHPGQRASRSSAFPSSIRQLYQSFTMMLRDHFEQCSEIPAIRKKLFSELKAKNSQGAYDSKQYWIYAAEKLGMVDSEHGIQMTADSQAVARRKSPFGSVPPATTAAPPKLLVSPDDIRITSDFLYTLMSSVQVVHLIDSERVGKRKTLRVGLPGFGCRYCCHVGRCGLSRMFPLRRRMLPGKVNEIYEHVKRCTLFPTKEKERLARLKAEDKTGPDQEKEFFDRIWERLGAESEVKK</sequence>
<comment type="caution">
    <text evidence="2">The sequence shown here is derived from an EMBL/GenBank/DDBJ whole genome shotgun (WGS) entry which is preliminary data.</text>
</comment>
<reference evidence="2" key="1">
    <citation type="submission" date="2020-06" db="EMBL/GenBank/DDBJ databases">
        <authorList>
            <consortium name="Plant Systems Biology data submission"/>
        </authorList>
    </citation>
    <scope>NUCLEOTIDE SEQUENCE</scope>
    <source>
        <strain evidence="2">D6</strain>
    </source>
</reference>
<dbReference type="AlphaFoldDB" id="A0A9N8E2I3"/>
<feature type="compositionally biased region" description="Polar residues" evidence="1">
    <location>
        <begin position="332"/>
        <end position="342"/>
    </location>
</feature>
<feature type="region of interest" description="Disordered" evidence="1">
    <location>
        <begin position="332"/>
        <end position="421"/>
    </location>
</feature>
<feature type="compositionally biased region" description="Low complexity" evidence="1">
    <location>
        <begin position="365"/>
        <end position="379"/>
    </location>
</feature>
<evidence type="ECO:0000256" key="1">
    <source>
        <dbReference type="SAM" id="MobiDB-lite"/>
    </source>
</evidence>
<name>A0A9N8E2I3_9STRA</name>
<keyword evidence="3" id="KW-1185">Reference proteome</keyword>
<evidence type="ECO:0000313" key="2">
    <source>
        <dbReference type="EMBL" id="CAB9511321.1"/>
    </source>
</evidence>
<dbReference type="Proteomes" id="UP001153069">
    <property type="component" value="Unassembled WGS sequence"/>
</dbReference>
<dbReference type="EMBL" id="CAICTM010000478">
    <property type="protein sequence ID" value="CAB9511321.1"/>
    <property type="molecule type" value="Genomic_DNA"/>
</dbReference>
<protein>
    <submittedName>
        <fullName evidence="2">Uncharacterized protein</fullName>
    </submittedName>
</protein>